<comment type="similarity">
    <text evidence="2">Belongs to the binding-protein-dependent transport system permease family. FecCD subfamily.</text>
</comment>
<reference evidence="10" key="1">
    <citation type="submission" date="2019-04" db="EMBL/GenBank/DDBJ databases">
        <title>Nocardioides xinjiangensis sp. nov.</title>
        <authorList>
            <person name="Liu S."/>
        </authorList>
    </citation>
    <scope>NUCLEOTIDE SEQUENCE [LARGE SCALE GENOMIC DNA]</scope>
    <source>
        <strain evidence="10">18</strain>
    </source>
</reference>
<keyword evidence="6 8" id="KW-1133">Transmembrane helix</keyword>
<feature type="transmembrane region" description="Helical" evidence="8">
    <location>
        <begin position="252"/>
        <end position="273"/>
    </location>
</feature>
<gene>
    <name evidence="9" type="ORF">FAB82_23875</name>
</gene>
<keyword evidence="5 8" id="KW-0812">Transmembrane</keyword>
<dbReference type="Gene3D" id="1.10.3470.10">
    <property type="entry name" value="ABC transporter involved in vitamin B12 uptake, BtuC"/>
    <property type="match status" value="1"/>
</dbReference>
<feature type="transmembrane region" description="Helical" evidence="8">
    <location>
        <begin position="367"/>
        <end position="385"/>
    </location>
</feature>
<evidence type="ECO:0000256" key="8">
    <source>
        <dbReference type="SAM" id="Phobius"/>
    </source>
</evidence>
<dbReference type="GO" id="GO:0005886">
    <property type="term" value="C:plasma membrane"/>
    <property type="evidence" value="ECO:0007669"/>
    <property type="project" value="UniProtKB-SubCell"/>
</dbReference>
<accession>A0A4S8PW05</accession>
<dbReference type="InterPro" id="IPR037294">
    <property type="entry name" value="ABC_BtuC-like"/>
</dbReference>
<evidence type="ECO:0000256" key="1">
    <source>
        <dbReference type="ARBA" id="ARBA00004651"/>
    </source>
</evidence>
<organism evidence="9 10">
    <name type="scientific">Glycomyces buryatensis</name>
    <dbReference type="NCBI Taxonomy" id="2570927"/>
    <lineage>
        <taxon>Bacteria</taxon>
        <taxon>Bacillati</taxon>
        <taxon>Actinomycetota</taxon>
        <taxon>Actinomycetes</taxon>
        <taxon>Glycomycetales</taxon>
        <taxon>Glycomycetaceae</taxon>
        <taxon>Glycomyces</taxon>
    </lineage>
</organism>
<dbReference type="CDD" id="cd06550">
    <property type="entry name" value="TM_ABC_iron-siderophores_like"/>
    <property type="match status" value="1"/>
</dbReference>
<dbReference type="Proteomes" id="UP000308760">
    <property type="component" value="Unassembled WGS sequence"/>
</dbReference>
<evidence type="ECO:0000313" key="10">
    <source>
        <dbReference type="Proteomes" id="UP000308760"/>
    </source>
</evidence>
<comment type="subcellular location">
    <subcellularLocation>
        <location evidence="1">Cell membrane</location>
        <topology evidence="1">Multi-pass membrane protein</topology>
    </subcellularLocation>
</comment>
<dbReference type="InterPro" id="IPR000522">
    <property type="entry name" value="ABC_transptr_permease_BtuC"/>
</dbReference>
<feature type="transmembrane region" description="Helical" evidence="8">
    <location>
        <begin position="67"/>
        <end position="89"/>
    </location>
</feature>
<evidence type="ECO:0000256" key="2">
    <source>
        <dbReference type="ARBA" id="ARBA00007935"/>
    </source>
</evidence>
<feature type="transmembrane region" description="Helical" evidence="8">
    <location>
        <begin position="207"/>
        <end position="229"/>
    </location>
</feature>
<dbReference type="GO" id="GO:0022857">
    <property type="term" value="F:transmembrane transporter activity"/>
    <property type="evidence" value="ECO:0007669"/>
    <property type="project" value="InterPro"/>
</dbReference>
<reference evidence="9 10" key="2">
    <citation type="submission" date="2019-05" db="EMBL/GenBank/DDBJ databases">
        <title>Glycomyces buryatensis sp. nov.</title>
        <authorList>
            <person name="Nikitina E."/>
        </authorList>
    </citation>
    <scope>NUCLEOTIDE SEQUENCE [LARGE SCALE GENOMIC DNA]</scope>
    <source>
        <strain evidence="9 10">18</strain>
    </source>
</reference>
<feature type="transmembrane region" description="Helical" evidence="8">
    <location>
        <begin position="340"/>
        <end position="361"/>
    </location>
</feature>
<dbReference type="PANTHER" id="PTHR30472">
    <property type="entry name" value="FERRIC ENTEROBACTIN TRANSPORT SYSTEM PERMEASE PROTEIN"/>
    <property type="match status" value="1"/>
</dbReference>
<dbReference type="Pfam" id="PF01032">
    <property type="entry name" value="FecCD"/>
    <property type="match status" value="1"/>
</dbReference>
<evidence type="ECO:0000256" key="5">
    <source>
        <dbReference type="ARBA" id="ARBA00022692"/>
    </source>
</evidence>
<evidence type="ECO:0000313" key="9">
    <source>
        <dbReference type="EMBL" id="THV34691.1"/>
    </source>
</evidence>
<keyword evidence="10" id="KW-1185">Reference proteome</keyword>
<feature type="transmembrane region" description="Helical" evidence="8">
    <location>
        <begin position="177"/>
        <end position="195"/>
    </location>
</feature>
<feature type="transmembrane region" description="Helical" evidence="8">
    <location>
        <begin position="122"/>
        <end position="139"/>
    </location>
</feature>
<feature type="transmembrane region" description="Helical" evidence="8">
    <location>
        <begin position="151"/>
        <end position="171"/>
    </location>
</feature>
<keyword evidence="3" id="KW-0813">Transport</keyword>
<feature type="transmembrane region" description="Helical" evidence="8">
    <location>
        <begin position="294"/>
        <end position="312"/>
    </location>
</feature>
<evidence type="ECO:0000256" key="3">
    <source>
        <dbReference type="ARBA" id="ARBA00022448"/>
    </source>
</evidence>
<dbReference type="GO" id="GO:0033214">
    <property type="term" value="P:siderophore-iron import into cell"/>
    <property type="evidence" value="ECO:0007669"/>
    <property type="project" value="TreeGrafter"/>
</dbReference>
<sequence>MPIQGSLPIWRRVTGPPRARHNPIRIQTSKGRLAYDQWVSSPVLSPRPAPAARDRPPAARVARRRPVLVYSVALLALALITLASLAVGARDLAPAEVWDALVHRGDPVATAVVWEQRLPRTAVGLLAGAGLAVAGVLMQTLTRNPLADPRIFGVAAGASLGVVLGISVFGMTSIGQYVWLGIAGALVAGVVGYAVSTIATRNTGGGVVTFALCGAAIDASLSAVIYAVLATDVQSFDQYRFWAVGSLAGRDGAVAAGMAPFLLGGLLIALILARGLDGLQLGAETAAGLGHRVGLTRAAAALTVALLTGAAVSAAGPIGFVGLVIPHLARWALGASHRPMLALSLLFGPALLLGADIIGRIVVEGEAPAGIVCACLGAPMLIALVRRARRVTT</sequence>
<dbReference type="SUPFAM" id="SSF81345">
    <property type="entry name" value="ABC transporter involved in vitamin B12 uptake, BtuC"/>
    <property type="match status" value="1"/>
</dbReference>
<dbReference type="EMBL" id="STGY01000077">
    <property type="protein sequence ID" value="THV34691.1"/>
    <property type="molecule type" value="Genomic_DNA"/>
</dbReference>
<evidence type="ECO:0000256" key="6">
    <source>
        <dbReference type="ARBA" id="ARBA00022989"/>
    </source>
</evidence>
<dbReference type="PANTHER" id="PTHR30472:SF1">
    <property type="entry name" value="FE(3+) DICITRATE TRANSPORT SYSTEM PERMEASE PROTEIN FECC-RELATED"/>
    <property type="match status" value="1"/>
</dbReference>
<feature type="transmembrane region" description="Helical" evidence="8">
    <location>
        <begin position="318"/>
        <end position="333"/>
    </location>
</feature>
<dbReference type="AlphaFoldDB" id="A0A4S8PW05"/>
<dbReference type="OrthoDB" id="9782305at2"/>
<evidence type="ECO:0000256" key="4">
    <source>
        <dbReference type="ARBA" id="ARBA00022475"/>
    </source>
</evidence>
<name>A0A4S8PW05_9ACTN</name>
<keyword evidence="7 8" id="KW-0472">Membrane</keyword>
<proteinExistence type="inferred from homology"/>
<comment type="caution">
    <text evidence="9">The sequence shown here is derived from an EMBL/GenBank/DDBJ whole genome shotgun (WGS) entry which is preliminary data.</text>
</comment>
<evidence type="ECO:0000256" key="7">
    <source>
        <dbReference type="ARBA" id="ARBA00023136"/>
    </source>
</evidence>
<protein>
    <submittedName>
        <fullName evidence="9">Iron ABC transporter permease</fullName>
    </submittedName>
</protein>
<keyword evidence="4" id="KW-1003">Cell membrane</keyword>